<keyword evidence="2" id="KW-0472">Membrane</keyword>
<protein>
    <submittedName>
        <fullName evidence="3">Uncharacterized protein</fullName>
    </submittedName>
</protein>
<feature type="region of interest" description="Disordered" evidence="1">
    <location>
        <begin position="39"/>
        <end position="62"/>
    </location>
</feature>
<keyword evidence="2" id="KW-0812">Transmembrane</keyword>
<dbReference type="GeneID" id="61221767"/>
<dbReference type="OMA" id="GANQWMM"/>
<reference evidence="3" key="1">
    <citation type="submission" date="2016-05" db="EMBL/GenBank/DDBJ databases">
        <authorList>
            <person name="Lavstsen T."/>
            <person name="Jespersen J.S."/>
        </authorList>
    </citation>
    <scope>NUCLEOTIDE SEQUENCE</scope>
    <source>
        <strain evidence="3">PFRJS10</strain>
    </source>
</reference>
<dbReference type="AlphaFoldDB" id="A0A2C8ABC0"/>
<feature type="compositionally biased region" description="Low complexity" evidence="1">
    <location>
        <begin position="40"/>
        <end position="49"/>
    </location>
</feature>
<feature type="compositionally biased region" description="Polar residues" evidence="1">
    <location>
        <begin position="105"/>
        <end position="142"/>
    </location>
</feature>
<dbReference type="RefSeq" id="WP_013161470.1">
    <property type="nucleotide sequence ID" value="NZ_CDAE01000042.1"/>
</dbReference>
<dbReference type="InterPro" id="IPR018929">
    <property type="entry name" value="DUF2510"/>
</dbReference>
<evidence type="ECO:0000256" key="1">
    <source>
        <dbReference type="SAM" id="MobiDB-lite"/>
    </source>
</evidence>
<feature type="transmembrane region" description="Helical" evidence="2">
    <location>
        <begin position="68"/>
        <end position="87"/>
    </location>
</feature>
<keyword evidence="2" id="KW-1133">Transmembrane helix</keyword>
<dbReference type="Pfam" id="PF10708">
    <property type="entry name" value="DUF2510"/>
    <property type="match status" value="1"/>
</dbReference>
<evidence type="ECO:0000256" key="2">
    <source>
        <dbReference type="SAM" id="Phobius"/>
    </source>
</evidence>
<feature type="region of interest" description="Disordered" evidence="1">
    <location>
        <begin position="92"/>
        <end position="142"/>
    </location>
</feature>
<sequence length="315" mass="32971">MSSSGSWPGGGSTSGPTPGWYPDPAGTPGLYRYWDGQAWTGATTNDPAATPAPGPQGPAPTPRRRRGWLIALVAVLVALGVIIAVVLTRGGTAPWSGGNAREDPNSASPTGSQWDETSTPTPSPSDNASHAPCPTTSATGVTRQASNKVLSGGGIQVDAISGWQPATMSLRWVSDLHTVADTVYTSHGFGVTHTWFSNIGVGALNAQDGFTDVRASAHSTLECYASTDYYDGFTGRKDLVDEQTTVDGHPAWHIQTEVYVTMRDIPQVRGDRVDIVVVDVGNRDHLGLFLGSSNLGDAGRNGKVDAAMKTLRVTG</sequence>
<accession>A0A2C8ABC0</accession>
<dbReference type="EMBL" id="LT576035">
    <property type="protein sequence ID" value="SBN38289.1"/>
    <property type="molecule type" value="Genomic_DNA"/>
</dbReference>
<gene>
    <name evidence="3" type="ORF">PFR_JS10_646</name>
</gene>
<proteinExistence type="predicted"/>
<name>A0A2C8ABC0_9ACTN</name>
<feature type="region of interest" description="Disordered" evidence="1">
    <location>
        <begin position="1"/>
        <end position="27"/>
    </location>
</feature>
<evidence type="ECO:0000313" key="3">
    <source>
        <dbReference type="EMBL" id="SBN38289.1"/>
    </source>
</evidence>
<organism evidence="3">
    <name type="scientific">Propionibacterium freudenreichii</name>
    <dbReference type="NCBI Taxonomy" id="1744"/>
    <lineage>
        <taxon>Bacteria</taxon>
        <taxon>Bacillati</taxon>
        <taxon>Actinomycetota</taxon>
        <taxon>Actinomycetes</taxon>
        <taxon>Propionibacteriales</taxon>
        <taxon>Propionibacteriaceae</taxon>
        <taxon>Propionibacterium</taxon>
    </lineage>
</organism>
<feature type="compositionally biased region" description="Pro residues" evidence="1">
    <location>
        <begin position="50"/>
        <end position="61"/>
    </location>
</feature>